<dbReference type="NCBIfam" id="TIGR02226">
    <property type="entry name" value="two_anch"/>
    <property type="match status" value="1"/>
</dbReference>
<dbReference type="CDD" id="cd03143">
    <property type="entry name" value="A4_beta-galactosidase_middle_domain"/>
    <property type="match status" value="1"/>
</dbReference>
<name>A0A285R8C1_9HYPH</name>
<feature type="transmembrane region" description="Helical" evidence="2">
    <location>
        <begin position="6"/>
        <end position="28"/>
    </location>
</feature>
<keyword evidence="2" id="KW-1133">Transmembrane helix</keyword>
<evidence type="ECO:0000256" key="2">
    <source>
        <dbReference type="SAM" id="Phobius"/>
    </source>
</evidence>
<dbReference type="AlphaFoldDB" id="A0A285R8C1"/>
<evidence type="ECO:0000256" key="1">
    <source>
        <dbReference type="SAM" id="MobiDB-lite"/>
    </source>
</evidence>
<evidence type="ECO:0000259" key="4">
    <source>
        <dbReference type="Pfam" id="PF13709"/>
    </source>
</evidence>
<dbReference type="InterPro" id="IPR011933">
    <property type="entry name" value="Double_TM_dom"/>
</dbReference>
<dbReference type="STRING" id="538381.GCA_001696535_01557"/>
<feature type="domain" description="Aerotolerance regulator N-terminal" evidence="3">
    <location>
        <begin position="8"/>
        <end position="81"/>
    </location>
</feature>
<keyword evidence="2" id="KW-0472">Membrane</keyword>
<dbReference type="PANTHER" id="PTHR37464:SF1">
    <property type="entry name" value="BLL2463 PROTEIN"/>
    <property type="match status" value="1"/>
</dbReference>
<keyword evidence="6" id="KW-1185">Reference proteome</keyword>
<evidence type="ECO:0000313" key="5">
    <source>
        <dbReference type="EMBL" id="SOB90340.1"/>
    </source>
</evidence>
<feature type="domain" description="DUF4159" evidence="4">
    <location>
        <begin position="708"/>
        <end position="924"/>
    </location>
</feature>
<protein>
    <submittedName>
        <fullName evidence="5">N-terminal double-transmembrane domain-containing protein</fullName>
    </submittedName>
</protein>
<dbReference type="Gene3D" id="3.40.50.880">
    <property type="match status" value="1"/>
</dbReference>
<dbReference type="RefSeq" id="WP_097173755.1">
    <property type="nucleotide sequence ID" value="NZ_OBML01000001.1"/>
</dbReference>
<evidence type="ECO:0000313" key="6">
    <source>
        <dbReference type="Proteomes" id="UP000219331"/>
    </source>
</evidence>
<dbReference type="InterPro" id="IPR024163">
    <property type="entry name" value="Aerotolerance_reg_N"/>
</dbReference>
<feature type="transmembrane region" description="Helical" evidence="2">
    <location>
        <begin position="61"/>
        <end position="83"/>
    </location>
</feature>
<dbReference type="InterPro" id="IPR029062">
    <property type="entry name" value="Class_I_gatase-like"/>
</dbReference>
<accession>A0A285R8C1</accession>
<reference evidence="5 6" key="1">
    <citation type="submission" date="2017-08" db="EMBL/GenBank/DDBJ databases">
        <authorList>
            <person name="de Groot N.N."/>
        </authorList>
    </citation>
    <scope>NUCLEOTIDE SEQUENCE [LARGE SCALE GENOMIC DNA]</scope>
    <source>
        <strain evidence="5 6">USBA 352</strain>
    </source>
</reference>
<sequence length="944" mass="100579">MTSFLPLGFTAPLVLAALLLLPVIWWLLRLIPPSPRRVAFPPARLLADIDKREETPDNSPWWLTLLRLLLAAAIILALAGPIWRPLADAPAGSGPLWIVLDNGWASSSGWETRRRTAERLAETAADTGRPVLLAATAEGADQPLVPQNARLALERLRVLEPRSWPANRGELTIGLRKAAQETRPGSIVWLAEDAATAGTPRFVEDLRTLAGDSELTVMTGLGRPAVLADARNDIEALTVSLLAGAPSSEPRTIRALDMRGLTLGEIDATFEDDGVTGAAEFDFPVELRNDVARLELVGEDSAAGVQLLDDRWQRRTVGLVSGASADQAQPLLSPLYYLERALSPFAELRRPREENLAEALPDLIEQGVSVIVLADVGRLPEGALEAVAAWVDQGGVLVRFAGPRMAGGTDDLVPSPLRAGDRTLGGSLSWEQPQPLASFADTSPFARLDVPADVTVNRQVLAEPGPDLADRTWASLADGTPLVTASPRGRGTLVLFHVTADTGWSNLPISGTFVSMLRRIVALSSASGARGDGAGTAAASGTVQEPAEVLLPPVRVLDGRGRLGPPPASALPVSARQGEVEASRRHPPGLYGSDDAFRAINLFTSLDQVMPLDLAPLDGAATVARYPTTEATDLRPLLFIAALLLLFADAIAMMWLRGDAQGLRGRLSRGAAVLLLAGLASALVQPQTARAQDTSDDLAALEATLDTRLAYVLTGQPDRDATSRQGLLGLTRYISTRTALEPEAPVGVDIATDELAFYPVLYWPISETTPVPSPEALARIDTYMRNGGTILFDTADQLSAGISGFGTSPAVLRLRQVLDGLDIPPLEPVPADHVLTKAFYLLETFPGRYADGPLWVEATETQTAGDRPVRAGDGVSPLLITGNDFAAAWAVDEAGNPLFPTVPNDAMQREYAYRSGVNIVMYALTGNYKADQVHVPALLERLGQ</sequence>
<organism evidence="5 6">
    <name type="scientific">Stappia indica</name>
    <dbReference type="NCBI Taxonomy" id="538381"/>
    <lineage>
        <taxon>Bacteria</taxon>
        <taxon>Pseudomonadati</taxon>
        <taxon>Pseudomonadota</taxon>
        <taxon>Alphaproteobacteria</taxon>
        <taxon>Hyphomicrobiales</taxon>
        <taxon>Stappiaceae</taxon>
        <taxon>Stappia</taxon>
    </lineage>
</organism>
<dbReference type="InterPro" id="IPR025297">
    <property type="entry name" value="DUF4159"/>
</dbReference>
<evidence type="ECO:0000259" key="3">
    <source>
        <dbReference type="Pfam" id="PF07584"/>
    </source>
</evidence>
<feature type="region of interest" description="Disordered" evidence="1">
    <location>
        <begin position="565"/>
        <end position="587"/>
    </location>
</feature>
<dbReference type="Proteomes" id="UP000219331">
    <property type="component" value="Unassembled WGS sequence"/>
</dbReference>
<dbReference type="OrthoDB" id="9773014at2"/>
<proteinExistence type="predicted"/>
<dbReference type="PANTHER" id="PTHR37464">
    <property type="entry name" value="BLL2463 PROTEIN"/>
    <property type="match status" value="1"/>
</dbReference>
<dbReference type="EMBL" id="OBML01000001">
    <property type="protein sequence ID" value="SOB90340.1"/>
    <property type="molecule type" value="Genomic_DNA"/>
</dbReference>
<dbReference type="SUPFAM" id="SSF52317">
    <property type="entry name" value="Class I glutamine amidotransferase-like"/>
    <property type="match status" value="1"/>
</dbReference>
<dbReference type="Gene3D" id="3.40.50.12140">
    <property type="entry name" value="Domain of unknown function DUF4159"/>
    <property type="match status" value="1"/>
</dbReference>
<dbReference type="Pfam" id="PF13709">
    <property type="entry name" value="DUF4159"/>
    <property type="match status" value="1"/>
</dbReference>
<keyword evidence="2 5" id="KW-0812">Transmembrane</keyword>
<dbReference type="Pfam" id="PF07584">
    <property type="entry name" value="BatA"/>
    <property type="match status" value="1"/>
</dbReference>
<gene>
    <name evidence="5" type="ORF">SAMN05421512_101430</name>
</gene>